<dbReference type="Gene3D" id="3.30.110.40">
    <property type="entry name" value="TusA-like domain"/>
    <property type="match status" value="1"/>
</dbReference>
<dbReference type="eggNOG" id="COG2210">
    <property type="taxonomic scope" value="Bacteria"/>
</dbReference>
<dbReference type="Gene3D" id="3.50.50.60">
    <property type="entry name" value="FAD/NAD(P)-binding domain"/>
    <property type="match status" value="2"/>
</dbReference>
<dbReference type="Pfam" id="PF00581">
    <property type="entry name" value="Rhodanese"/>
    <property type="match status" value="1"/>
</dbReference>
<dbReference type="STRING" id="1313304.CALK_1811"/>
<keyword evidence="9" id="KW-1185">Reference proteome</keyword>
<dbReference type="PRINTS" id="PR00411">
    <property type="entry name" value="PNDRDTASEI"/>
</dbReference>
<keyword evidence="5" id="KW-0560">Oxidoreductase</keyword>
<organism evidence="8 9">
    <name type="scientific">Chitinivibrio alkaliphilus ACht1</name>
    <dbReference type="NCBI Taxonomy" id="1313304"/>
    <lineage>
        <taxon>Bacteria</taxon>
        <taxon>Pseudomonadati</taxon>
        <taxon>Fibrobacterota</taxon>
        <taxon>Chitinivibrionia</taxon>
        <taxon>Chitinivibrionales</taxon>
        <taxon>Chitinivibrionaceae</taxon>
        <taxon>Chitinivibrio</taxon>
    </lineage>
</organism>
<dbReference type="PRINTS" id="PR00368">
    <property type="entry name" value="FADPNR"/>
</dbReference>
<name>U7D8D0_9BACT</name>
<dbReference type="InterPro" id="IPR001455">
    <property type="entry name" value="TusA-like"/>
</dbReference>
<dbReference type="InterPro" id="IPR004099">
    <property type="entry name" value="Pyr_nucl-diS_OxRdtase_dimer"/>
</dbReference>
<evidence type="ECO:0000259" key="7">
    <source>
        <dbReference type="PROSITE" id="PS50206"/>
    </source>
</evidence>
<evidence type="ECO:0000256" key="1">
    <source>
        <dbReference type="ARBA" id="ARBA00001974"/>
    </source>
</evidence>
<dbReference type="EMBL" id="ASJR01000015">
    <property type="protein sequence ID" value="ERP31322.1"/>
    <property type="molecule type" value="Genomic_DNA"/>
</dbReference>
<feature type="domain" description="Rhodanese" evidence="7">
    <location>
        <begin position="464"/>
        <end position="544"/>
    </location>
</feature>
<dbReference type="InterPro" id="IPR050260">
    <property type="entry name" value="FAD-bd_OxRdtase"/>
</dbReference>
<dbReference type="GO" id="GO:0016491">
    <property type="term" value="F:oxidoreductase activity"/>
    <property type="evidence" value="ECO:0007669"/>
    <property type="project" value="UniProtKB-KW"/>
</dbReference>
<dbReference type="InterPro" id="IPR001763">
    <property type="entry name" value="Rhodanese-like_dom"/>
</dbReference>
<reference evidence="8 9" key="1">
    <citation type="journal article" date="2013" name="Environ. Microbiol.">
        <title>Genome analysis of Chitinivibrio alkaliphilus gen. nov., sp. nov., a novel extremely haloalkaliphilic anaerobic chitinolytic bacterium from the candidate phylum Termite Group 3.</title>
        <authorList>
            <person name="Sorokin D.Y."/>
            <person name="Gumerov V.M."/>
            <person name="Rakitin A.L."/>
            <person name="Beletsky A.V."/>
            <person name="Damste J.S."/>
            <person name="Muyzer G."/>
            <person name="Mardanov A.V."/>
            <person name="Ravin N.V."/>
        </authorList>
    </citation>
    <scope>NUCLEOTIDE SEQUENCE [LARGE SCALE GENOMIC DNA]</scope>
    <source>
        <strain evidence="8 9">ACht1</strain>
    </source>
</reference>
<dbReference type="Pfam" id="PF01206">
    <property type="entry name" value="TusA"/>
    <property type="match status" value="1"/>
</dbReference>
<comment type="similarity">
    <text evidence="2">Belongs to the class-III pyridine nucleotide-disulfide oxidoreductase family.</text>
</comment>
<proteinExistence type="inferred from homology"/>
<dbReference type="eggNOG" id="COG0446">
    <property type="taxonomic scope" value="Bacteria"/>
</dbReference>
<comment type="caution">
    <text evidence="8">The sequence shown here is derived from an EMBL/GenBank/DDBJ whole genome shotgun (WGS) entry which is preliminary data.</text>
</comment>
<dbReference type="InterPro" id="IPR023753">
    <property type="entry name" value="FAD/NAD-binding_dom"/>
</dbReference>
<dbReference type="Pfam" id="PF13686">
    <property type="entry name" value="DrsE_2"/>
    <property type="match status" value="1"/>
</dbReference>
<dbReference type="Pfam" id="PF07992">
    <property type="entry name" value="Pyr_redox_2"/>
    <property type="match status" value="1"/>
</dbReference>
<dbReference type="InterPro" id="IPR036868">
    <property type="entry name" value="TusA-like_sf"/>
</dbReference>
<dbReference type="RefSeq" id="WP_022637245.1">
    <property type="nucleotide sequence ID" value="NZ_ASJR01000015.1"/>
</dbReference>
<accession>U7D8D0</accession>
<dbReference type="InterPro" id="IPR016156">
    <property type="entry name" value="FAD/NAD-linked_Rdtase_dimer_sf"/>
</dbReference>
<keyword evidence="4" id="KW-0274">FAD</keyword>
<comment type="cofactor">
    <cofactor evidence="1">
        <name>FAD</name>
        <dbReference type="ChEBI" id="CHEBI:57692"/>
    </cofactor>
</comment>
<evidence type="ECO:0000313" key="9">
    <source>
        <dbReference type="Proteomes" id="UP000017148"/>
    </source>
</evidence>
<dbReference type="SUPFAM" id="SSF55424">
    <property type="entry name" value="FAD/NAD-linked reductases, dimerisation (C-terminal) domain"/>
    <property type="match status" value="1"/>
</dbReference>
<evidence type="ECO:0000256" key="6">
    <source>
        <dbReference type="ARBA" id="ARBA00023284"/>
    </source>
</evidence>
<dbReference type="SMART" id="SM00450">
    <property type="entry name" value="RHOD"/>
    <property type="match status" value="1"/>
</dbReference>
<dbReference type="PROSITE" id="PS50206">
    <property type="entry name" value="RHODANESE_3"/>
    <property type="match status" value="1"/>
</dbReference>
<dbReference type="Gene3D" id="3.40.1260.10">
    <property type="entry name" value="DsrEFH-like"/>
    <property type="match status" value="1"/>
</dbReference>
<dbReference type="PANTHER" id="PTHR43429:SF1">
    <property type="entry name" value="NAD(P)H SULFUR OXIDOREDUCTASE (COA-DEPENDENT)"/>
    <property type="match status" value="1"/>
</dbReference>
<dbReference type="InterPro" id="IPR036873">
    <property type="entry name" value="Rhodanese-like_dom_sf"/>
</dbReference>
<dbReference type="SUPFAM" id="SSF52821">
    <property type="entry name" value="Rhodanese/Cell cycle control phosphatase"/>
    <property type="match status" value="1"/>
</dbReference>
<evidence type="ECO:0000256" key="4">
    <source>
        <dbReference type="ARBA" id="ARBA00022827"/>
    </source>
</evidence>
<dbReference type="SUPFAM" id="SSF64307">
    <property type="entry name" value="SirA-like"/>
    <property type="match status" value="1"/>
</dbReference>
<dbReference type="InterPro" id="IPR032836">
    <property type="entry name" value="DsrE2-like"/>
</dbReference>
<evidence type="ECO:0000256" key="3">
    <source>
        <dbReference type="ARBA" id="ARBA00022630"/>
    </source>
</evidence>
<dbReference type="Pfam" id="PF02852">
    <property type="entry name" value="Pyr_redox_dim"/>
    <property type="match status" value="1"/>
</dbReference>
<dbReference type="SUPFAM" id="SSF51905">
    <property type="entry name" value="FAD/NAD(P)-binding domain"/>
    <property type="match status" value="1"/>
</dbReference>
<evidence type="ECO:0000256" key="2">
    <source>
        <dbReference type="ARBA" id="ARBA00009130"/>
    </source>
</evidence>
<dbReference type="eggNOG" id="COG0607">
    <property type="taxonomic scope" value="Bacteria"/>
</dbReference>
<gene>
    <name evidence="8" type="ORF">CALK_1811</name>
</gene>
<evidence type="ECO:0000313" key="8">
    <source>
        <dbReference type="EMBL" id="ERP31322.1"/>
    </source>
</evidence>
<dbReference type="InterPro" id="IPR027396">
    <property type="entry name" value="DsrEFH-like"/>
</dbReference>
<evidence type="ECO:0000256" key="5">
    <source>
        <dbReference type="ARBA" id="ARBA00023002"/>
    </source>
</evidence>
<dbReference type="SUPFAM" id="SSF75169">
    <property type="entry name" value="DsrEFH-like"/>
    <property type="match status" value="1"/>
</dbReference>
<sequence length="813" mass="88427">MGKKIVVVGGVAGGASFAARMRRLDETAEIILFEKGEYISFANCGLPYHIGETIPERDALIVQTPESFSARFGVDIRTGSTVLGVNPEKKEIQISRPDGEYTESYEYLLLSPGASPIRPPLPGIDLDGIHTLRTIPDMDAIKAQVDEQNVQNAVVIGGGFIGLETAENLRHRGVSVSLVELRDQVFVPADQELAHVLHEHLRLHGIKLFLEDGAQEFREDGDALSVVLQSGTTLQADMVILAIGVKPDTAFLEDSGIERSKTGAVVVTKTMQTNYDNIFAVGDAVEVREFISKKAVSIPLAGPANRQGRIAADCIAGIKSTYKDTQGTSVCKIFDLTAAVTGVNEKNARAWGIPFTKIYTHSANHASYYPGAYQMSVKTLFDPATGKIIGAQIVGKEGVDKRIDVFSVAIRHGLTVDDLAELELAYAPPYGSAKDPVNMAGFVAQNYRAGLSDLMYAEEVHHAVNQGSILLDVRTLEEYELGSIDGALHVPLDELRTRRHELDSTRPIIVFCQVGLRGHVASRILSQAGFSVKNLSGGYKTYQWYYGMGVDAAYEEPFSQGSCSAPDHDPQEKKPDVSIDAGGIQCPGPVMKLRDALASLSPGQIVEIRATESGFVKDLPAWCSRTGHRLVSLTNEAGAFLARVEKGDGGGATLPMLVGIKNHGYFSNDFDRLMASFIIANGAVSMGSEVTLFFTFWGLTLLRKDSKEKIEKKGMEKMFSAMMPRGAKKMRLSKMNMGGIGTALMRREMTKKQVFSLEQLIEQARENGVKMVACAMSMDIMGIKKEELIEGIEFGGVASYLKEADESSYNLFI</sequence>
<protein>
    <submittedName>
        <fullName evidence="8">Pyridine nucleotide-disulfide oxidoreductase family protein</fullName>
    </submittedName>
</protein>
<dbReference type="PANTHER" id="PTHR43429">
    <property type="entry name" value="PYRIDINE NUCLEOTIDE-DISULFIDE OXIDOREDUCTASE DOMAIN-CONTAINING"/>
    <property type="match status" value="1"/>
</dbReference>
<dbReference type="PROSITE" id="PS01148">
    <property type="entry name" value="UPF0033"/>
    <property type="match status" value="1"/>
</dbReference>
<dbReference type="AlphaFoldDB" id="U7D8D0"/>
<dbReference type="OrthoDB" id="9802028at2"/>
<dbReference type="Proteomes" id="UP000017148">
    <property type="component" value="Unassembled WGS sequence"/>
</dbReference>
<dbReference type="InterPro" id="IPR036188">
    <property type="entry name" value="FAD/NAD-bd_sf"/>
</dbReference>
<keyword evidence="3" id="KW-0285">Flavoprotein</keyword>
<keyword evidence="6" id="KW-0676">Redox-active center</keyword>
<dbReference type="Gene3D" id="3.40.250.10">
    <property type="entry name" value="Rhodanese-like domain"/>
    <property type="match status" value="1"/>
</dbReference>